<proteinExistence type="predicted"/>
<dbReference type="Proteomes" id="UP000558688">
    <property type="component" value="Unassembled WGS sequence"/>
</dbReference>
<feature type="domain" description="AB hydrolase-1" evidence="3">
    <location>
        <begin position="684"/>
        <end position="948"/>
    </location>
</feature>
<comment type="caution">
    <text evidence="5">The sequence shown here is derived from an EMBL/GenBank/DDBJ whole genome shotgun (WGS) entry which is preliminary data.</text>
</comment>
<evidence type="ECO:0000313" key="5">
    <source>
        <dbReference type="EMBL" id="KAF5260749.1"/>
    </source>
</evidence>
<dbReference type="InterPro" id="IPR001466">
    <property type="entry name" value="Beta-lactam-related"/>
</dbReference>
<dbReference type="SUPFAM" id="SSF56601">
    <property type="entry name" value="beta-lactamase/transpeptidase-like"/>
    <property type="match status" value="1"/>
</dbReference>
<evidence type="ECO:0008006" key="7">
    <source>
        <dbReference type="Google" id="ProtNLM"/>
    </source>
</evidence>
<dbReference type="InterPro" id="IPR058664">
    <property type="entry name" value="ARB_00930-like_C"/>
</dbReference>
<evidence type="ECO:0000259" key="4">
    <source>
        <dbReference type="Pfam" id="PF26335"/>
    </source>
</evidence>
<dbReference type="InterPro" id="IPR051478">
    <property type="entry name" value="Beta-lactamase-like_AB/R"/>
</dbReference>
<sequence>MLFSQSLPTLFTLFAGLQQVVDATPRYCPPYGPVLPAPRQASQHPAVQYAVDTITTVLKGQTGGFNLSGVSVGVKSIYEDEPLLDFHYTPSTMNPKEGVKKINSSTVYRLGSISKVFAVLAALRLAEDGVLSMNDPVTRWIPELAHRGGSHSGDELDVTRWTDITVGDAAAHLSGLGGDMTTDISAFPFDWEALGLPKLSKNTKVPSCKGLPGAPVCTRRDFLNIFKSYRPPVYQSSESPVYSNAGISLVGLVVEAASKKTFDAAIKDLVLKPLGLKQTYSGIVPENSENMFIPAGSADWDADIGIFAPAGAMGASTADMLSFMTNILRNKALSPSGTRRWLKPNTFTSTWSASVGSPWEIYRVDNLTSDGRIIDVYTKGGTLSGYQSGMAMIPDTGLVVSVLGAGPEVSSVWAQLATLNIVEALIPAMDMAARDEAKARFAGQYVDKKTGSALMLSLDNGPGLVLSNWTARDFDVLPNLNRFQPGRYNDTADSGIKSVRLYPTGIENKSRAAWRAVFPTLSDTEADMIEGLTKVKDVTCITWHMLDRFIYNGLSMDHFEFQYGKDGKATSHQDTRKSITMHSVTRFLIGLSALLTALATPTGHTKNCVQLQIPVTASANNTRYNSVKVESNIDLVDFVWDTSTWSHANRSTGVLPVHGTYSISAQLCIPANGKKSHVLQIATHGLGFDKRYWDPELKPEEYSYVDAALSKGYSILTYDRLGTGKSTKADGYSEVQLGLQVAILKELTVLARDGKLLASSKILGKGPEKSFNSYKPKKVVHVGHSLGSATTSGLLSLHGNLSDGAILTGFLPNNQSGKVGANAFGFEFARQHDPRRFGDRPAGYAVQASLSSIQQIFLKKGSFEVEALEYAEKIKQTGTVGELSSALIGKPAAEFKGPLQYFIGENDYPFCDGDCNNTYDMETLKSLNPAASHIGVHLQPGTGHGLTLSTNATAGYEVMLAYLGSQGF</sequence>
<dbReference type="EMBL" id="JAAFOW010001415">
    <property type="protein sequence ID" value="KAF5260749.1"/>
    <property type="molecule type" value="Genomic_DNA"/>
</dbReference>
<evidence type="ECO:0000256" key="1">
    <source>
        <dbReference type="SAM" id="SignalP"/>
    </source>
</evidence>
<organism evidence="5 6">
    <name type="scientific">Fusarium oxysporum</name>
    <name type="common">Fusarium vascular wilt</name>
    <dbReference type="NCBI Taxonomy" id="5507"/>
    <lineage>
        <taxon>Eukaryota</taxon>
        <taxon>Fungi</taxon>
        <taxon>Dikarya</taxon>
        <taxon>Ascomycota</taxon>
        <taxon>Pezizomycotina</taxon>
        <taxon>Sordariomycetes</taxon>
        <taxon>Hypocreomycetidae</taxon>
        <taxon>Hypocreales</taxon>
        <taxon>Nectriaceae</taxon>
        <taxon>Fusarium</taxon>
        <taxon>Fusarium oxysporum species complex</taxon>
    </lineage>
</organism>
<protein>
    <recommendedName>
        <fullName evidence="7">Beta-lactamase-related domain-containing protein</fullName>
    </recommendedName>
</protein>
<gene>
    <name evidence="5" type="ORF">FOXYS1_8592</name>
</gene>
<dbReference type="InterPro" id="IPR012338">
    <property type="entry name" value="Beta-lactam/transpept-like"/>
</dbReference>
<keyword evidence="1" id="KW-0732">Signal</keyword>
<feature type="chain" id="PRO_5034348543" description="Beta-lactamase-related domain-containing protein" evidence="1">
    <location>
        <begin position="24"/>
        <end position="968"/>
    </location>
</feature>
<dbReference type="PANTHER" id="PTHR22935:SF97">
    <property type="entry name" value="BETA-LACTAMASE-RELATED DOMAIN-CONTAINING PROTEIN"/>
    <property type="match status" value="1"/>
</dbReference>
<feature type="domain" description="Beta-lactamase-like ARB-00930-like C-terminal" evidence="4">
    <location>
        <begin position="433"/>
        <end position="571"/>
    </location>
</feature>
<accession>A0A8H5EHB4</accession>
<dbReference type="Pfam" id="PF00144">
    <property type="entry name" value="Beta-lactamase"/>
    <property type="match status" value="1"/>
</dbReference>
<feature type="domain" description="Beta-lactamase-related" evidence="2">
    <location>
        <begin position="96"/>
        <end position="403"/>
    </location>
</feature>
<evidence type="ECO:0000259" key="2">
    <source>
        <dbReference type="Pfam" id="PF00144"/>
    </source>
</evidence>
<dbReference type="PANTHER" id="PTHR22935">
    <property type="entry name" value="PENICILLIN-BINDING PROTEIN"/>
    <property type="match status" value="1"/>
</dbReference>
<dbReference type="Gene3D" id="3.40.50.1820">
    <property type="entry name" value="alpha/beta hydrolase"/>
    <property type="match status" value="1"/>
</dbReference>
<dbReference type="InterPro" id="IPR029058">
    <property type="entry name" value="AB_hydrolase_fold"/>
</dbReference>
<name>A0A8H5EHB4_FUSOX</name>
<dbReference type="Pfam" id="PF26335">
    <property type="entry name" value="ARB_00930_C"/>
    <property type="match status" value="1"/>
</dbReference>
<dbReference type="SUPFAM" id="SSF53474">
    <property type="entry name" value="alpha/beta-Hydrolases"/>
    <property type="match status" value="1"/>
</dbReference>
<evidence type="ECO:0000313" key="6">
    <source>
        <dbReference type="Proteomes" id="UP000558688"/>
    </source>
</evidence>
<evidence type="ECO:0000259" key="3">
    <source>
        <dbReference type="Pfam" id="PF12697"/>
    </source>
</evidence>
<reference evidence="5" key="1">
    <citation type="submission" date="2020-02" db="EMBL/GenBank/DDBJ databases">
        <title>Identification and distribution of gene clusters putatively required for synthesis of sphingolipid metabolism inhibitors in phylogenetically diverse species of the filamentous fungus Fusarium.</title>
        <authorList>
            <person name="Kim H.-S."/>
            <person name="Busman M."/>
            <person name="Brown D.W."/>
            <person name="Divon H."/>
            <person name="Uhlig S."/>
            <person name="Proctor R.H."/>
        </authorList>
    </citation>
    <scope>NUCLEOTIDE SEQUENCE [LARGE SCALE GENOMIC DNA]</scope>
    <source>
        <strain evidence="5">NRRL 39464</strain>
    </source>
</reference>
<dbReference type="Gene3D" id="3.40.710.10">
    <property type="entry name" value="DD-peptidase/beta-lactamase superfamily"/>
    <property type="match status" value="1"/>
</dbReference>
<dbReference type="Pfam" id="PF12697">
    <property type="entry name" value="Abhydrolase_6"/>
    <property type="match status" value="1"/>
</dbReference>
<feature type="signal peptide" evidence="1">
    <location>
        <begin position="1"/>
        <end position="23"/>
    </location>
</feature>
<dbReference type="InterPro" id="IPR000073">
    <property type="entry name" value="AB_hydrolase_1"/>
</dbReference>
<dbReference type="AlphaFoldDB" id="A0A8H5EHB4"/>